<dbReference type="KEGG" id="ppad:109270400"/>
<dbReference type="RefSeq" id="XP_019310492.1">
    <property type="nucleotide sequence ID" value="XM_019454947.2"/>
</dbReference>
<proteinExistence type="predicted"/>
<dbReference type="AlphaFoldDB" id="A0A9V1FXW0"/>
<accession>A0A9V1FXW0</accession>
<name>A0A9V1FXW0_PANPR</name>
<protein>
    <submittedName>
        <fullName evidence="3">Translation initiation factor IF-2-like</fullName>
    </submittedName>
</protein>
<reference evidence="3" key="1">
    <citation type="submission" date="2025-08" db="UniProtKB">
        <authorList>
            <consortium name="RefSeq"/>
        </authorList>
    </citation>
    <scope>IDENTIFICATION</scope>
    <source>
        <tissue evidence="3">Whole blood</tissue>
    </source>
</reference>
<feature type="compositionally biased region" description="Basic residues" evidence="1">
    <location>
        <begin position="146"/>
        <end position="160"/>
    </location>
</feature>
<organism evidence="2 3">
    <name type="scientific">Panthera pardus</name>
    <name type="common">Leopard</name>
    <name type="synonym">Felis pardus</name>
    <dbReference type="NCBI Taxonomy" id="9691"/>
    <lineage>
        <taxon>Eukaryota</taxon>
        <taxon>Metazoa</taxon>
        <taxon>Chordata</taxon>
        <taxon>Craniata</taxon>
        <taxon>Vertebrata</taxon>
        <taxon>Euteleostomi</taxon>
        <taxon>Mammalia</taxon>
        <taxon>Eutheria</taxon>
        <taxon>Laurasiatheria</taxon>
        <taxon>Carnivora</taxon>
        <taxon>Feliformia</taxon>
        <taxon>Felidae</taxon>
        <taxon>Pantherinae</taxon>
        <taxon>Panthera</taxon>
    </lineage>
</organism>
<gene>
    <name evidence="3" type="primary">LOC109270400</name>
</gene>
<dbReference type="GeneID" id="109270400"/>
<evidence type="ECO:0000313" key="2">
    <source>
        <dbReference type="Proteomes" id="UP001165780"/>
    </source>
</evidence>
<feature type="region of interest" description="Disordered" evidence="1">
    <location>
        <begin position="1"/>
        <end position="196"/>
    </location>
</feature>
<evidence type="ECO:0000256" key="1">
    <source>
        <dbReference type="SAM" id="MobiDB-lite"/>
    </source>
</evidence>
<feature type="compositionally biased region" description="Basic and acidic residues" evidence="1">
    <location>
        <begin position="113"/>
        <end position="130"/>
    </location>
</feature>
<dbReference type="Proteomes" id="UP001165780">
    <property type="component" value="Unplaced"/>
</dbReference>
<sequence>MLTPRGPPDRAGSGDRQLHDQGQGQAHSPTRALGQSGHGRGELGAAPRPRPPPRGGLGSQGRESRLRCAALRSHPTRALGVPPEEPRPGPRPSWPRPSRPRRESCCSTLRNAEPQRRREEAAGDYDDSRRGPRRGGARRTSPERKQRPRPGKRRRPRPPRTRSLEETGRWILEILNFPGGGGGEGVGTNTERKSAF</sequence>
<keyword evidence="2" id="KW-1185">Reference proteome</keyword>
<evidence type="ECO:0000313" key="3">
    <source>
        <dbReference type="RefSeq" id="XP_019310492.1"/>
    </source>
</evidence>